<evidence type="ECO:0000256" key="7">
    <source>
        <dbReference type="ARBA" id="ARBA00022475"/>
    </source>
</evidence>
<evidence type="ECO:0000256" key="13">
    <source>
        <dbReference type="ARBA" id="ARBA00023136"/>
    </source>
</evidence>
<evidence type="ECO:0000256" key="11">
    <source>
        <dbReference type="ARBA" id="ARBA00022842"/>
    </source>
</evidence>
<sequence length="254" mass="27266">MRILQRELYAFLGAIRFFTRIPVSNRVPHSPEQLNHAARYFPAVGIIVGLVSAIAFSVASVFFPEAVCVVIAMATSIYITGAFHEDGLSDMTDGLGGGWDKARILEIMKDSRVGSYGVIAIAMTLLAKFTLLSALNASWMPLLLVAGHAFSRYCAVLVMAGMTYVREDALSKAKPLATQLTRNALIVASAFGLLPLLLLPVSASLAGVCLGLLITIWLGRKLQKWLGGYTGDCLGATQQLSELAFYLGVLAVIQ</sequence>
<dbReference type="NCBIfam" id="NF001277">
    <property type="entry name" value="PRK00235.1-3"/>
    <property type="match status" value="1"/>
</dbReference>
<comment type="function">
    <text evidence="14 19">Joins adenosylcobinamide-GDP and alpha-ribazole to generate adenosylcobalamin (Ado-cobalamin). Also synthesizes adenosylcobalamin 5'-phosphate from adenosylcobinamide-GDP and alpha-ribazole 5'-phosphate.</text>
</comment>
<comment type="catalytic activity">
    <reaction evidence="17 19">
        <text>alpha-ribazole + adenosylcob(III)inamide-GDP = adenosylcob(III)alamin + GMP + H(+)</text>
        <dbReference type="Rhea" id="RHEA:16049"/>
        <dbReference type="ChEBI" id="CHEBI:10329"/>
        <dbReference type="ChEBI" id="CHEBI:15378"/>
        <dbReference type="ChEBI" id="CHEBI:18408"/>
        <dbReference type="ChEBI" id="CHEBI:58115"/>
        <dbReference type="ChEBI" id="CHEBI:60487"/>
        <dbReference type="EC" id="2.7.8.26"/>
    </reaction>
</comment>
<keyword evidence="21" id="KW-1185">Reference proteome</keyword>
<keyword evidence="13 19" id="KW-0472">Membrane</keyword>
<evidence type="ECO:0000256" key="14">
    <source>
        <dbReference type="ARBA" id="ARBA00025228"/>
    </source>
</evidence>
<dbReference type="GO" id="GO:0009236">
    <property type="term" value="P:cobalamin biosynthetic process"/>
    <property type="evidence" value="ECO:0007669"/>
    <property type="project" value="UniProtKB-UniRule"/>
</dbReference>
<feature type="transmembrane region" description="Helical" evidence="19">
    <location>
        <begin position="142"/>
        <end position="165"/>
    </location>
</feature>
<dbReference type="RefSeq" id="WP_242451487.1">
    <property type="nucleotide sequence ID" value="NZ_AP019011.1"/>
</dbReference>
<dbReference type="PANTHER" id="PTHR34148:SF1">
    <property type="entry name" value="ADENOSYLCOBINAMIDE-GDP RIBAZOLETRANSFERASE"/>
    <property type="match status" value="1"/>
</dbReference>
<keyword evidence="11 19" id="KW-0460">Magnesium</keyword>
<evidence type="ECO:0000313" key="20">
    <source>
        <dbReference type="EMBL" id="BBU68162.1"/>
    </source>
</evidence>
<proteinExistence type="inferred from homology"/>
<dbReference type="Pfam" id="PF02654">
    <property type="entry name" value="CobS"/>
    <property type="match status" value="1"/>
</dbReference>
<dbReference type="Proteomes" id="UP000463961">
    <property type="component" value="Chromosome"/>
</dbReference>
<evidence type="ECO:0000256" key="16">
    <source>
        <dbReference type="ARBA" id="ARBA00032853"/>
    </source>
</evidence>
<dbReference type="EC" id="2.7.8.26" evidence="5 19"/>
<comment type="cofactor">
    <cofactor evidence="1 19">
        <name>Mg(2+)</name>
        <dbReference type="ChEBI" id="CHEBI:18420"/>
    </cofactor>
</comment>
<dbReference type="PANTHER" id="PTHR34148">
    <property type="entry name" value="ADENOSYLCOBINAMIDE-GDP RIBAZOLETRANSFERASE"/>
    <property type="match status" value="1"/>
</dbReference>
<evidence type="ECO:0000256" key="2">
    <source>
        <dbReference type="ARBA" id="ARBA00004651"/>
    </source>
</evidence>
<evidence type="ECO:0000256" key="15">
    <source>
        <dbReference type="ARBA" id="ARBA00032605"/>
    </source>
</evidence>
<evidence type="ECO:0000256" key="6">
    <source>
        <dbReference type="ARBA" id="ARBA00015850"/>
    </source>
</evidence>
<comment type="similarity">
    <text evidence="4 19">Belongs to the CobS family.</text>
</comment>
<dbReference type="GO" id="GO:0008818">
    <property type="term" value="F:cobalamin 5'-phosphate synthase activity"/>
    <property type="evidence" value="ECO:0007669"/>
    <property type="project" value="UniProtKB-UniRule"/>
</dbReference>
<organism evidence="20 21">
    <name type="scientific">Fluviibacter phosphoraccumulans</name>
    <dbReference type="NCBI Taxonomy" id="1751046"/>
    <lineage>
        <taxon>Bacteria</taxon>
        <taxon>Pseudomonadati</taxon>
        <taxon>Pseudomonadota</taxon>
        <taxon>Betaproteobacteria</taxon>
        <taxon>Rhodocyclales</taxon>
        <taxon>Fluviibacteraceae</taxon>
        <taxon>Fluviibacter</taxon>
    </lineage>
</organism>
<dbReference type="GO" id="GO:0051073">
    <property type="term" value="F:adenosylcobinamide-GDP ribazoletransferase activity"/>
    <property type="evidence" value="ECO:0007669"/>
    <property type="project" value="UniProtKB-UniRule"/>
</dbReference>
<gene>
    <name evidence="19 20" type="primary">cobS</name>
    <name evidence="20" type="ORF">ICHIAU1_04450</name>
</gene>
<evidence type="ECO:0000313" key="21">
    <source>
        <dbReference type="Proteomes" id="UP000463961"/>
    </source>
</evidence>
<evidence type="ECO:0000256" key="18">
    <source>
        <dbReference type="ARBA" id="ARBA00049504"/>
    </source>
</evidence>
<evidence type="ECO:0000256" key="17">
    <source>
        <dbReference type="ARBA" id="ARBA00048623"/>
    </source>
</evidence>
<evidence type="ECO:0000256" key="10">
    <source>
        <dbReference type="ARBA" id="ARBA00022692"/>
    </source>
</evidence>
<keyword evidence="12 19" id="KW-1133">Transmembrane helix</keyword>
<dbReference type="AlphaFoldDB" id="A0A679IBP4"/>
<dbReference type="EMBL" id="AP022345">
    <property type="protein sequence ID" value="BBU68162.1"/>
    <property type="molecule type" value="Genomic_DNA"/>
</dbReference>
<reference evidence="21" key="1">
    <citation type="submission" date="2020-01" db="EMBL/GenBank/DDBJ databases">
        <title>Phosphoaccumulans saitamaens gen. nov., sp. nov., a polyphosphate accumulating bacterium isolated from surface river water.</title>
        <authorList>
            <person name="Watanabe K."/>
            <person name="Suda W."/>
        </authorList>
    </citation>
    <scope>NUCLEOTIDE SEQUENCE [LARGE SCALE GENOMIC DNA]</scope>
    <source>
        <strain evidence="21">ICHIAU1</strain>
    </source>
</reference>
<keyword evidence="7 19" id="KW-1003">Cell membrane</keyword>
<feature type="transmembrane region" description="Helical" evidence="19">
    <location>
        <begin position="113"/>
        <end position="135"/>
    </location>
</feature>
<evidence type="ECO:0000256" key="4">
    <source>
        <dbReference type="ARBA" id="ARBA00010561"/>
    </source>
</evidence>
<evidence type="ECO:0000256" key="19">
    <source>
        <dbReference type="HAMAP-Rule" id="MF_00719"/>
    </source>
</evidence>
<evidence type="ECO:0000256" key="1">
    <source>
        <dbReference type="ARBA" id="ARBA00001946"/>
    </source>
</evidence>
<accession>A0A679IBP4</accession>
<evidence type="ECO:0000256" key="5">
    <source>
        <dbReference type="ARBA" id="ARBA00013200"/>
    </source>
</evidence>
<comment type="subcellular location">
    <subcellularLocation>
        <location evidence="2 19">Cell membrane</location>
        <topology evidence="2 19">Multi-pass membrane protein</topology>
    </subcellularLocation>
</comment>
<evidence type="ECO:0000256" key="8">
    <source>
        <dbReference type="ARBA" id="ARBA00022573"/>
    </source>
</evidence>
<feature type="transmembrane region" description="Helical" evidence="19">
    <location>
        <begin position="40"/>
        <end position="59"/>
    </location>
</feature>
<evidence type="ECO:0000256" key="9">
    <source>
        <dbReference type="ARBA" id="ARBA00022679"/>
    </source>
</evidence>
<keyword evidence="10 19" id="KW-0812">Transmembrane</keyword>
<feature type="transmembrane region" description="Helical" evidence="19">
    <location>
        <begin position="185"/>
        <end position="218"/>
    </location>
</feature>
<evidence type="ECO:0000256" key="12">
    <source>
        <dbReference type="ARBA" id="ARBA00022989"/>
    </source>
</evidence>
<comment type="catalytic activity">
    <reaction evidence="18 19">
        <text>alpha-ribazole 5'-phosphate + adenosylcob(III)inamide-GDP = adenosylcob(III)alamin 5'-phosphate + GMP + H(+)</text>
        <dbReference type="Rhea" id="RHEA:23560"/>
        <dbReference type="ChEBI" id="CHEBI:15378"/>
        <dbReference type="ChEBI" id="CHEBI:57918"/>
        <dbReference type="ChEBI" id="CHEBI:58115"/>
        <dbReference type="ChEBI" id="CHEBI:60487"/>
        <dbReference type="ChEBI" id="CHEBI:60493"/>
        <dbReference type="EC" id="2.7.8.26"/>
    </reaction>
</comment>
<feature type="transmembrane region" description="Helical" evidence="19">
    <location>
        <begin position="66"/>
        <end position="84"/>
    </location>
</feature>
<dbReference type="UniPathway" id="UPA00148">
    <property type="reaction ID" value="UER00238"/>
</dbReference>
<protein>
    <recommendedName>
        <fullName evidence="6 19">Adenosylcobinamide-GDP ribazoletransferase</fullName>
        <ecNumber evidence="5 19">2.7.8.26</ecNumber>
    </recommendedName>
    <alternativeName>
        <fullName evidence="16 19">Cobalamin synthase</fullName>
    </alternativeName>
    <alternativeName>
        <fullName evidence="15 19">Cobalamin-5'-phosphate synthase</fullName>
    </alternativeName>
</protein>
<evidence type="ECO:0000256" key="3">
    <source>
        <dbReference type="ARBA" id="ARBA00004663"/>
    </source>
</evidence>
<dbReference type="GO" id="GO:0005886">
    <property type="term" value="C:plasma membrane"/>
    <property type="evidence" value="ECO:0007669"/>
    <property type="project" value="UniProtKB-SubCell"/>
</dbReference>
<keyword evidence="9 19" id="KW-0808">Transferase</keyword>
<keyword evidence="8 19" id="KW-0169">Cobalamin biosynthesis</keyword>
<comment type="pathway">
    <text evidence="3 19">Cofactor biosynthesis; adenosylcobalamin biosynthesis; adenosylcobalamin from cob(II)yrinate a,c-diamide: step 7/7.</text>
</comment>
<name>A0A679IBP4_9RHOO</name>
<dbReference type="NCBIfam" id="TIGR00317">
    <property type="entry name" value="cobS"/>
    <property type="match status" value="1"/>
</dbReference>
<dbReference type="InterPro" id="IPR003805">
    <property type="entry name" value="CobS"/>
</dbReference>
<dbReference type="HAMAP" id="MF_00719">
    <property type="entry name" value="CobS"/>
    <property type="match status" value="1"/>
</dbReference>